<accession>A0A1V9EUF1</accession>
<organism evidence="2 3">
    <name type="scientific">Niastella yeongjuensis</name>
    <dbReference type="NCBI Taxonomy" id="354355"/>
    <lineage>
        <taxon>Bacteria</taxon>
        <taxon>Pseudomonadati</taxon>
        <taxon>Bacteroidota</taxon>
        <taxon>Chitinophagia</taxon>
        <taxon>Chitinophagales</taxon>
        <taxon>Chitinophagaceae</taxon>
        <taxon>Niastella</taxon>
    </lineage>
</organism>
<evidence type="ECO:0000313" key="3">
    <source>
        <dbReference type="Proteomes" id="UP000192610"/>
    </source>
</evidence>
<keyword evidence="1" id="KW-1133">Transmembrane helix</keyword>
<evidence type="ECO:0000256" key="1">
    <source>
        <dbReference type="SAM" id="Phobius"/>
    </source>
</evidence>
<comment type="caution">
    <text evidence="2">The sequence shown here is derived from an EMBL/GenBank/DDBJ whole genome shotgun (WGS) entry which is preliminary data.</text>
</comment>
<feature type="transmembrane region" description="Helical" evidence="1">
    <location>
        <begin position="12"/>
        <end position="32"/>
    </location>
</feature>
<reference evidence="3" key="1">
    <citation type="submission" date="2016-04" db="EMBL/GenBank/DDBJ databases">
        <authorList>
            <person name="Chen L."/>
            <person name="Zhuang W."/>
            <person name="Wang G."/>
        </authorList>
    </citation>
    <scope>NUCLEOTIDE SEQUENCE [LARGE SCALE GENOMIC DNA]</scope>
    <source>
        <strain evidence="3">17621</strain>
    </source>
</reference>
<feature type="transmembrane region" description="Helical" evidence="1">
    <location>
        <begin position="44"/>
        <end position="67"/>
    </location>
</feature>
<feature type="transmembrane region" description="Helical" evidence="1">
    <location>
        <begin position="87"/>
        <end position="104"/>
    </location>
</feature>
<dbReference type="AlphaFoldDB" id="A0A1V9EUF1"/>
<dbReference type="RefSeq" id="WP_081200153.1">
    <property type="nucleotide sequence ID" value="NZ_FOCZ01000015.1"/>
</dbReference>
<keyword evidence="3" id="KW-1185">Reference proteome</keyword>
<keyword evidence="1" id="KW-0472">Membrane</keyword>
<protein>
    <submittedName>
        <fullName evidence="2">Uncharacterized protein</fullName>
    </submittedName>
</protein>
<gene>
    <name evidence="2" type="ORF">A4H97_28300</name>
</gene>
<feature type="transmembrane region" description="Helical" evidence="1">
    <location>
        <begin position="116"/>
        <end position="137"/>
    </location>
</feature>
<sequence length="144" mass="16147">MKDRLKEYSPYQRILLISSLAIYMLSFVLPAFTMLDYDGKKSIAGFEAFLTGGLVILGGGLLEWIIWVANPLFMLSIFLRLRGDRRAIVPGIASVLLALSFLFWKDILAAENGRTAVIASRNAGYFLWLISFVAWIFSFKGNGE</sequence>
<proteinExistence type="predicted"/>
<dbReference type="OrthoDB" id="1363399at2"/>
<keyword evidence="1" id="KW-0812">Transmembrane</keyword>
<name>A0A1V9EUF1_9BACT</name>
<evidence type="ECO:0000313" key="2">
    <source>
        <dbReference type="EMBL" id="OQP49793.1"/>
    </source>
</evidence>
<dbReference type="Proteomes" id="UP000192610">
    <property type="component" value="Unassembled WGS sequence"/>
</dbReference>
<dbReference type="EMBL" id="LVXG01000013">
    <property type="protein sequence ID" value="OQP49793.1"/>
    <property type="molecule type" value="Genomic_DNA"/>
</dbReference>